<accession>A0A4Y2C0C6</accession>
<evidence type="ECO:0000313" key="2">
    <source>
        <dbReference type="EMBL" id="GBL97593.1"/>
    </source>
</evidence>
<evidence type="ECO:0000313" key="3">
    <source>
        <dbReference type="Proteomes" id="UP000499080"/>
    </source>
</evidence>
<dbReference type="EMBL" id="BGPR01161506">
    <property type="protein sequence ID" value="GBL97593.1"/>
    <property type="molecule type" value="Genomic_DNA"/>
</dbReference>
<dbReference type="PANTHER" id="PTHR46059">
    <property type="entry name" value="BETA-GALACTOSIDE ALPHA-2,6-SIALYLTRANSFERASE"/>
    <property type="match status" value="1"/>
</dbReference>
<dbReference type="GO" id="GO:0097503">
    <property type="term" value="P:sialylation"/>
    <property type="evidence" value="ECO:0007669"/>
    <property type="project" value="TreeGrafter"/>
</dbReference>
<gene>
    <name evidence="2" type="primary">ST6GAL2</name>
    <name evidence="2" type="ORF">AVEN_152635_1</name>
</gene>
<protein>
    <submittedName>
        <fullName evidence="2">Beta-galactoside alpha-2,6-sialyltransferase 2</fullName>
    </submittedName>
</protein>
<dbReference type="AlphaFoldDB" id="A0A4Y2C0C6"/>
<proteinExistence type="predicted"/>
<name>A0A4Y2C0C6_ARAVE</name>
<dbReference type="OrthoDB" id="10264956at2759"/>
<keyword evidence="3" id="KW-1185">Reference proteome</keyword>
<keyword evidence="2" id="KW-0328">Glycosyltransferase</keyword>
<dbReference type="Gene3D" id="3.90.1480.20">
    <property type="entry name" value="Glycosyl transferase family 29"/>
    <property type="match status" value="1"/>
</dbReference>
<dbReference type="GO" id="GO:0003835">
    <property type="term" value="F:beta-galactoside alpha-2,6-sialyltransferase activity"/>
    <property type="evidence" value="ECO:0007669"/>
    <property type="project" value="TreeGrafter"/>
</dbReference>
<comment type="caution">
    <text evidence="2">The sequence shown here is derived from an EMBL/GenBank/DDBJ whole genome shotgun (WGS) entry which is preliminary data.</text>
</comment>
<keyword evidence="2" id="KW-0808">Transferase</keyword>
<evidence type="ECO:0000256" key="1">
    <source>
        <dbReference type="ARBA" id="ARBA00023157"/>
    </source>
</evidence>
<dbReference type="PANTHER" id="PTHR46059:SF1">
    <property type="entry name" value="BETA-GALACTOSIDE ALPHA-2,6-SIALYLTRANSFERASE"/>
    <property type="match status" value="1"/>
</dbReference>
<keyword evidence="1" id="KW-1015">Disulfide bond</keyword>
<feature type="non-terminal residue" evidence="2">
    <location>
        <position position="123"/>
    </location>
</feature>
<sequence length="123" mass="14415">MYRNVTLIVWDPSKYHGSLEEWYKKPDFDLFSSYWLHREIYPDQYFYILHPEVLWTAWDFIQSNTLVPVEPNPPSSGFLGKVYSEFSVVSTDDASNLDSIQHPSMADNSYSIYMKCGKSVNEL</sequence>
<dbReference type="GO" id="GO:0005794">
    <property type="term" value="C:Golgi apparatus"/>
    <property type="evidence" value="ECO:0007669"/>
    <property type="project" value="TreeGrafter"/>
</dbReference>
<reference evidence="2 3" key="1">
    <citation type="journal article" date="2019" name="Sci. Rep.">
        <title>Orb-weaving spider Araneus ventricosus genome elucidates the spidroin gene catalogue.</title>
        <authorList>
            <person name="Kono N."/>
            <person name="Nakamura H."/>
            <person name="Ohtoshi R."/>
            <person name="Moran D.A.P."/>
            <person name="Shinohara A."/>
            <person name="Yoshida Y."/>
            <person name="Fujiwara M."/>
            <person name="Mori M."/>
            <person name="Tomita M."/>
            <person name="Arakawa K."/>
        </authorList>
    </citation>
    <scope>NUCLEOTIDE SEQUENCE [LARGE SCALE GENOMIC DNA]</scope>
</reference>
<organism evidence="2 3">
    <name type="scientific">Araneus ventricosus</name>
    <name type="common">Orbweaver spider</name>
    <name type="synonym">Epeira ventricosa</name>
    <dbReference type="NCBI Taxonomy" id="182803"/>
    <lineage>
        <taxon>Eukaryota</taxon>
        <taxon>Metazoa</taxon>
        <taxon>Ecdysozoa</taxon>
        <taxon>Arthropoda</taxon>
        <taxon>Chelicerata</taxon>
        <taxon>Arachnida</taxon>
        <taxon>Araneae</taxon>
        <taxon>Araneomorphae</taxon>
        <taxon>Entelegynae</taxon>
        <taxon>Araneoidea</taxon>
        <taxon>Araneidae</taxon>
        <taxon>Araneus</taxon>
    </lineage>
</organism>
<dbReference type="InterPro" id="IPR038578">
    <property type="entry name" value="GT29-like_sf"/>
</dbReference>
<dbReference type="Proteomes" id="UP000499080">
    <property type="component" value="Unassembled WGS sequence"/>
</dbReference>